<dbReference type="EnsemblMetazoa" id="CLYHEMT014638.1">
    <property type="protein sequence ID" value="CLYHEMP014638.1"/>
    <property type="gene ID" value="CLYHEMG014638"/>
</dbReference>
<dbReference type="InterPro" id="IPR027417">
    <property type="entry name" value="P-loop_NTPase"/>
</dbReference>
<evidence type="ECO:0000313" key="1">
    <source>
        <dbReference type="EnsemblMetazoa" id="CLYHEMP014638.1"/>
    </source>
</evidence>
<proteinExistence type="predicted"/>
<keyword evidence="2" id="KW-1185">Reference proteome</keyword>
<reference evidence="1" key="1">
    <citation type="submission" date="2021-01" db="UniProtKB">
        <authorList>
            <consortium name="EnsemblMetazoa"/>
        </authorList>
    </citation>
    <scope>IDENTIFICATION</scope>
</reference>
<name>A0A7M5WXC7_9CNID</name>
<sequence>MDKIITDRIYRKMFLMNDLEGETDVHHKLFHNHHNYKYMITGPKQCGKTSLLFEMAFRAAEQDFDVLFISCNPIQKLPHFHGCRQKPSTDVLDKIQIVYPKTLKECLCLLNGLTHTQTNHYQLIVVDDLDVLISTQRANMIQTCSTLISQVIDIVAFSSKLTGVATMLMCTICSDIAQYQSLIDIINLWIQNEIKFFRPISRQAANKEIFHLKCHTKNSSLAVQSDSDVVGIRATFIDGRIFFE</sequence>
<accession>A0A7M5WXC7</accession>
<dbReference type="PANTHER" id="PTHR28653:SF1">
    <property type="entry name" value="ATPASE SWSAP1"/>
    <property type="match status" value="1"/>
</dbReference>
<dbReference type="GO" id="GO:0003697">
    <property type="term" value="F:single-stranded DNA binding"/>
    <property type="evidence" value="ECO:0007669"/>
    <property type="project" value="TreeGrafter"/>
</dbReference>
<protein>
    <submittedName>
        <fullName evidence="1">Uncharacterized protein</fullName>
    </submittedName>
</protein>
<dbReference type="AlphaFoldDB" id="A0A7M5WXC7"/>
<evidence type="ECO:0000313" key="2">
    <source>
        <dbReference type="Proteomes" id="UP000594262"/>
    </source>
</evidence>
<dbReference type="Gene3D" id="3.40.50.300">
    <property type="entry name" value="P-loop containing nucleotide triphosphate hydrolases"/>
    <property type="match status" value="1"/>
</dbReference>
<dbReference type="GO" id="GO:0097196">
    <property type="term" value="C:Shu complex"/>
    <property type="evidence" value="ECO:0007669"/>
    <property type="project" value="TreeGrafter"/>
</dbReference>
<organism evidence="1 2">
    <name type="scientific">Clytia hemisphaerica</name>
    <dbReference type="NCBI Taxonomy" id="252671"/>
    <lineage>
        <taxon>Eukaryota</taxon>
        <taxon>Metazoa</taxon>
        <taxon>Cnidaria</taxon>
        <taxon>Hydrozoa</taxon>
        <taxon>Hydroidolina</taxon>
        <taxon>Leptothecata</taxon>
        <taxon>Obeliida</taxon>
        <taxon>Clytiidae</taxon>
        <taxon>Clytia</taxon>
    </lineage>
</organism>
<dbReference type="OrthoDB" id="67296at2759"/>
<dbReference type="PANTHER" id="PTHR28653">
    <property type="match status" value="1"/>
</dbReference>
<dbReference type="Proteomes" id="UP000594262">
    <property type="component" value="Unplaced"/>
</dbReference>
<dbReference type="GO" id="GO:0000724">
    <property type="term" value="P:double-strand break repair via homologous recombination"/>
    <property type="evidence" value="ECO:0007669"/>
    <property type="project" value="TreeGrafter"/>
</dbReference>
<dbReference type="SUPFAM" id="SSF52540">
    <property type="entry name" value="P-loop containing nucleoside triphosphate hydrolases"/>
    <property type="match status" value="1"/>
</dbReference>